<comment type="similarity">
    <text evidence="3">Belongs to the iron/ascorbate-dependent oxidoreductase family.</text>
</comment>
<evidence type="ECO:0000256" key="3">
    <source>
        <dbReference type="ARBA" id="ARBA00008056"/>
    </source>
</evidence>
<evidence type="ECO:0000256" key="9">
    <source>
        <dbReference type="ARBA" id="ARBA00059922"/>
    </source>
</evidence>
<dbReference type="PANTHER" id="PTHR47991">
    <property type="entry name" value="OXOGLUTARATE/IRON-DEPENDENT DIOXYGENASE"/>
    <property type="match status" value="1"/>
</dbReference>
<evidence type="ECO:0000313" key="12">
    <source>
        <dbReference type="Proteomes" id="UP001164929"/>
    </source>
</evidence>
<evidence type="ECO:0000256" key="1">
    <source>
        <dbReference type="ARBA" id="ARBA00004123"/>
    </source>
</evidence>
<dbReference type="PRINTS" id="PR00682">
    <property type="entry name" value="IPNSYNTHASE"/>
</dbReference>
<comment type="caution">
    <text evidence="11">The sequence shown here is derived from an EMBL/GenBank/DDBJ whole genome shotgun (WGS) entry which is preliminary data.</text>
</comment>
<accession>A0AAD6MDJ4</accession>
<dbReference type="GO" id="GO:0031418">
    <property type="term" value="F:L-ascorbic acid binding"/>
    <property type="evidence" value="ECO:0007669"/>
    <property type="project" value="UniProtKB-KW"/>
</dbReference>
<keyword evidence="6" id="KW-0847">Vitamin C</keyword>
<dbReference type="InterPro" id="IPR050295">
    <property type="entry name" value="Plant_2OG-oxidoreductases"/>
</dbReference>
<keyword evidence="8" id="KW-0539">Nucleus</keyword>
<evidence type="ECO:0000256" key="6">
    <source>
        <dbReference type="ARBA" id="ARBA00022896"/>
    </source>
</evidence>
<feature type="domain" description="Fe2OG dioxygenase" evidence="10">
    <location>
        <begin position="391"/>
        <end position="492"/>
    </location>
</feature>
<evidence type="ECO:0000256" key="5">
    <source>
        <dbReference type="ARBA" id="ARBA00022723"/>
    </source>
</evidence>
<evidence type="ECO:0000256" key="7">
    <source>
        <dbReference type="ARBA" id="ARBA00023004"/>
    </source>
</evidence>
<organism evidence="11 12">
    <name type="scientific">Populus alba x Populus x berolinensis</name>
    <dbReference type="NCBI Taxonomy" id="444605"/>
    <lineage>
        <taxon>Eukaryota</taxon>
        <taxon>Viridiplantae</taxon>
        <taxon>Streptophyta</taxon>
        <taxon>Embryophyta</taxon>
        <taxon>Tracheophyta</taxon>
        <taxon>Spermatophyta</taxon>
        <taxon>Magnoliopsida</taxon>
        <taxon>eudicotyledons</taxon>
        <taxon>Gunneridae</taxon>
        <taxon>Pentapetalae</taxon>
        <taxon>rosids</taxon>
        <taxon>fabids</taxon>
        <taxon>Malpighiales</taxon>
        <taxon>Salicaceae</taxon>
        <taxon>Saliceae</taxon>
        <taxon>Populus</taxon>
    </lineage>
</organism>
<evidence type="ECO:0000313" key="11">
    <source>
        <dbReference type="EMBL" id="KAJ6983470.1"/>
    </source>
</evidence>
<keyword evidence="5" id="KW-0479">Metal-binding</keyword>
<reference evidence="11" key="1">
    <citation type="journal article" date="2023" name="Mol. Ecol. Resour.">
        <title>Chromosome-level genome assembly of a triploid poplar Populus alba 'Berolinensis'.</title>
        <authorList>
            <person name="Chen S."/>
            <person name="Yu Y."/>
            <person name="Wang X."/>
            <person name="Wang S."/>
            <person name="Zhang T."/>
            <person name="Zhou Y."/>
            <person name="He R."/>
            <person name="Meng N."/>
            <person name="Wang Y."/>
            <person name="Liu W."/>
            <person name="Liu Z."/>
            <person name="Liu J."/>
            <person name="Guo Q."/>
            <person name="Huang H."/>
            <person name="Sederoff R.R."/>
            <person name="Wang G."/>
            <person name="Qu G."/>
            <person name="Chen S."/>
        </authorList>
    </citation>
    <scope>NUCLEOTIDE SEQUENCE</scope>
    <source>
        <strain evidence="11">SC-2020</strain>
    </source>
</reference>
<evidence type="ECO:0000256" key="4">
    <source>
        <dbReference type="ARBA" id="ARBA00022490"/>
    </source>
</evidence>
<evidence type="ECO:0000256" key="8">
    <source>
        <dbReference type="ARBA" id="ARBA00023242"/>
    </source>
</evidence>
<dbReference type="EMBL" id="JAQIZT010000010">
    <property type="protein sequence ID" value="KAJ6983470.1"/>
    <property type="molecule type" value="Genomic_DNA"/>
</dbReference>
<dbReference type="InterPro" id="IPR026992">
    <property type="entry name" value="DIOX_N"/>
</dbReference>
<dbReference type="PROSITE" id="PS51471">
    <property type="entry name" value="FE2OG_OXY"/>
    <property type="match status" value="1"/>
</dbReference>
<dbReference type="FunFam" id="2.60.120.330:FF:000015">
    <property type="entry name" value="Protein DMR6-LIKE OXYGENASE 1"/>
    <property type="match status" value="1"/>
</dbReference>
<dbReference type="InterPro" id="IPR005123">
    <property type="entry name" value="Oxoglu/Fe-dep_dioxygenase_dom"/>
</dbReference>
<keyword evidence="12" id="KW-1185">Reference proteome</keyword>
<protein>
    <submittedName>
        <fullName evidence="11">Flavanone 3-dioxygenase 2-like</fullName>
    </submittedName>
</protein>
<keyword evidence="4" id="KW-0963">Cytoplasm</keyword>
<evidence type="ECO:0000256" key="2">
    <source>
        <dbReference type="ARBA" id="ARBA00004496"/>
    </source>
</evidence>
<proteinExistence type="inferred from homology"/>
<dbReference type="GO" id="GO:0005634">
    <property type="term" value="C:nucleus"/>
    <property type="evidence" value="ECO:0007669"/>
    <property type="project" value="UniProtKB-SubCell"/>
</dbReference>
<gene>
    <name evidence="11" type="ORF">NC653_026317</name>
</gene>
<dbReference type="InterPro" id="IPR044861">
    <property type="entry name" value="IPNS-like_FE2OG_OXY"/>
</dbReference>
<evidence type="ECO:0000259" key="10">
    <source>
        <dbReference type="PROSITE" id="PS51471"/>
    </source>
</evidence>
<dbReference type="AlphaFoldDB" id="A0AAD6MDJ4"/>
<dbReference type="Gene3D" id="2.60.120.330">
    <property type="entry name" value="B-lactam Antibiotic, Isopenicillin N Synthase, Chain"/>
    <property type="match status" value="1"/>
</dbReference>
<comment type="function">
    <text evidence="9">Involved in the regulation of shoot development and salicylic acid (SA) homeostasis.</text>
</comment>
<name>A0AAD6MDJ4_9ROSI</name>
<dbReference type="SUPFAM" id="SSF51197">
    <property type="entry name" value="Clavaminate synthase-like"/>
    <property type="match status" value="1"/>
</dbReference>
<dbReference type="GO" id="GO:0005737">
    <property type="term" value="C:cytoplasm"/>
    <property type="evidence" value="ECO:0007669"/>
    <property type="project" value="UniProtKB-SubCell"/>
</dbReference>
<dbReference type="GO" id="GO:0046872">
    <property type="term" value="F:metal ion binding"/>
    <property type="evidence" value="ECO:0007669"/>
    <property type="project" value="UniProtKB-KW"/>
</dbReference>
<comment type="subcellular location">
    <subcellularLocation>
        <location evidence="2">Cytoplasm</location>
    </subcellularLocation>
    <subcellularLocation>
        <location evidence="1">Nucleus</location>
    </subcellularLocation>
</comment>
<sequence length="547" mass="62057">MSTDLELLQDLPRIQVRPAVKIETLQSCSATDDNKAIIQQENSETDDCQTPKSEEHKIPAVLSCPPAPRKAKRNISCKRKLTEIDFFEIVNREEVDSFFQSSFELLTKRRRQHGEVNSASCCTKCLLQPSGLNQSFKRPCKRQATVNGYIYTYIMPGSNDDDEGAMSPALVSEVQTICKEDELVESHEYHKGVKHLCGRGLKKLPRKYILPALERPLLSTKDGATNLKLPIIDIAQLQGPDRVHALESLSKACQEYGFFQLINHGIASESVLDMIQAARKFFELPFEERSKYMSKDQSAPVRYGTSFNQNKDRVFCWRDFIKLNCHPLSDVLPHWPSSPAELRQAVVNYSKETRSLYLMLAKAILESLGLVETEKDIDENGSCDLLKEFEDGSQLIVANFYPSCPEPDLTLGIPPHSDYGFLTLLLPDEEVKGLQIQHEGRWVTVEPVPNSFVVNVGDHLEIFSNGKYRSVLHRVLVNPLKSRMSIASLHTLPFNSMIRPSPKLVNDANPRRYKDTDFATFIQYMASHEHKNKNFLESRRLTQLGDA</sequence>
<dbReference type="Proteomes" id="UP001164929">
    <property type="component" value="Chromosome 10"/>
</dbReference>
<dbReference type="Pfam" id="PF03171">
    <property type="entry name" value="2OG-FeII_Oxy"/>
    <property type="match status" value="1"/>
</dbReference>
<keyword evidence="7" id="KW-0408">Iron</keyword>
<dbReference type="InterPro" id="IPR027443">
    <property type="entry name" value="IPNS-like_sf"/>
</dbReference>
<dbReference type="Pfam" id="PF14226">
    <property type="entry name" value="DIOX_N"/>
    <property type="match status" value="1"/>
</dbReference>